<proteinExistence type="predicted"/>
<sequence length="119" mass="13744">MKMNILNKNIILLIIIFSTYGLSESSAQSYTKDSLQIKAYTEIQFKDNNAENIILKKVFCDYCTDFQIEKIGEEALRRADIEKYAPLNRMENGYKKLAIYIRISKDDFASITPDGEIDN</sequence>
<dbReference type="EMBL" id="FNQK01000004">
    <property type="protein sequence ID" value="SDZ91668.1"/>
    <property type="molecule type" value="Genomic_DNA"/>
</dbReference>
<dbReference type="Proteomes" id="UP000198846">
    <property type="component" value="Unassembled WGS sequence"/>
</dbReference>
<keyword evidence="2" id="KW-1185">Reference proteome</keyword>
<dbReference type="STRING" id="283786.SAMN04487990_10444"/>
<name>A0A1H3WZI1_BIZPA</name>
<accession>A0A1H3WZI1</accession>
<protein>
    <submittedName>
        <fullName evidence="1">Uncharacterized protein</fullName>
    </submittedName>
</protein>
<organism evidence="1 2">
    <name type="scientific">Bizionia paragorgiae</name>
    <dbReference type="NCBI Taxonomy" id="283786"/>
    <lineage>
        <taxon>Bacteria</taxon>
        <taxon>Pseudomonadati</taxon>
        <taxon>Bacteroidota</taxon>
        <taxon>Flavobacteriia</taxon>
        <taxon>Flavobacteriales</taxon>
        <taxon>Flavobacteriaceae</taxon>
        <taxon>Bizionia</taxon>
    </lineage>
</organism>
<dbReference type="AlphaFoldDB" id="A0A1H3WZI1"/>
<evidence type="ECO:0000313" key="2">
    <source>
        <dbReference type="Proteomes" id="UP000198846"/>
    </source>
</evidence>
<reference evidence="1 2" key="1">
    <citation type="submission" date="2016-10" db="EMBL/GenBank/DDBJ databases">
        <authorList>
            <person name="de Groot N.N."/>
        </authorList>
    </citation>
    <scope>NUCLEOTIDE SEQUENCE [LARGE SCALE GENOMIC DNA]</scope>
    <source>
        <strain evidence="1 2">DSM 23842</strain>
    </source>
</reference>
<evidence type="ECO:0000313" key="1">
    <source>
        <dbReference type="EMBL" id="SDZ91668.1"/>
    </source>
</evidence>
<gene>
    <name evidence="1" type="ORF">SAMN04487990_10444</name>
</gene>